<reference evidence="2 3" key="1">
    <citation type="submission" date="2014-05" db="EMBL/GenBank/DDBJ databases">
        <title>Draft Genome Sequence of Kitasatospora cheerisanensis KCTC 2395.</title>
        <authorList>
            <person name="Nam D.H."/>
        </authorList>
    </citation>
    <scope>NUCLEOTIDE SEQUENCE [LARGE SCALE GENOMIC DNA]</scope>
    <source>
        <strain evidence="2 3">KCTC 2395</strain>
    </source>
</reference>
<dbReference type="EMBL" id="JNBY01000085">
    <property type="protein sequence ID" value="KDN85329.1"/>
    <property type="molecule type" value="Genomic_DNA"/>
</dbReference>
<comment type="caution">
    <text evidence="2">The sequence shown here is derived from an EMBL/GenBank/DDBJ whole genome shotgun (WGS) entry which is preliminary data.</text>
</comment>
<name>A0A066YZB4_9ACTN</name>
<dbReference type="HOGENOM" id="CLU_3217438_0_0_11"/>
<keyword evidence="3" id="KW-1185">Reference proteome</keyword>
<protein>
    <submittedName>
        <fullName evidence="2">Uncharacterized protein</fullName>
    </submittedName>
</protein>
<sequence>MVPGRAKGDFRADHQTASTRGSGRRPLGRRTAARGAIGRRWQRV</sequence>
<feature type="compositionally biased region" description="Low complexity" evidence="1">
    <location>
        <begin position="33"/>
        <end position="44"/>
    </location>
</feature>
<feature type="compositionally biased region" description="Basic residues" evidence="1">
    <location>
        <begin position="22"/>
        <end position="32"/>
    </location>
</feature>
<gene>
    <name evidence="2" type="ORF">KCH_29100</name>
</gene>
<evidence type="ECO:0000256" key="1">
    <source>
        <dbReference type="SAM" id="MobiDB-lite"/>
    </source>
</evidence>
<organism evidence="2 3">
    <name type="scientific">Kitasatospora cheerisanensis KCTC 2395</name>
    <dbReference type="NCBI Taxonomy" id="1348663"/>
    <lineage>
        <taxon>Bacteria</taxon>
        <taxon>Bacillati</taxon>
        <taxon>Actinomycetota</taxon>
        <taxon>Actinomycetes</taxon>
        <taxon>Kitasatosporales</taxon>
        <taxon>Streptomycetaceae</taxon>
        <taxon>Kitasatospora</taxon>
    </lineage>
</organism>
<dbReference type="Proteomes" id="UP000027178">
    <property type="component" value="Unassembled WGS sequence"/>
</dbReference>
<feature type="compositionally biased region" description="Basic and acidic residues" evidence="1">
    <location>
        <begin position="1"/>
        <end position="14"/>
    </location>
</feature>
<accession>A0A066YZB4</accession>
<dbReference type="AlphaFoldDB" id="A0A066YZB4"/>
<evidence type="ECO:0000313" key="3">
    <source>
        <dbReference type="Proteomes" id="UP000027178"/>
    </source>
</evidence>
<evidence type="ECO:0000313" key="2">
    <source>
        <dbReference type="EMBL" id="KDN85329.1"/>
    </source>
</evidence>
<feature type="region of interest" description="Disordered" evidence="1">
    <location>
        <begin position="1"/>
        <end position="44"/>
    </location>
</feature>
<proteinExistence type="predicted"/>